<feature type="chain" id="PRO_5047342692" evidence="1">
    <location>
        <begin position="25"/>
        <end position="123"/>
    </location>
</feature>
<reference evidence="3" key="1">
    <citation type="journal article" date="2019" name="Int. J. Syst. Evol. Microbiol.">
        <title>The Global Catalogue of Microorganisms (GCM) 10K type strain sequencing project: providing services to taxonomists for standard genome sequencing and annotation.</title>
        <authorList>
            <consortium name="The Broad Institute Genomics Platform"/>
            <consortium name="The Broad Institute Genome Sequencing Center for Infectious Disease"/>
            <person name="Wu L."/>
            <person name="Ma J."/>
        </authorList>
    </citation>
    <scope>NUCLEOTIDE SEQUENCE [LARGE SCALE GENOMIC DNA]</scope>
    <source>
        <strain evidence="3">DT28</strain>
    </source>
</reference>
<evidence type="ECO:0000313" key="2">
    <source>
        <dbReference type="EMBL" id="MFC4655416.1"/>
    </source>
</evidence>
<dbReference type="Pfam" id="PF12514">
    <property type="entry name" value="DUF3718"/>
    <property type="match status" value="1"/>
</dbReference>
<dbReference type="RefSeq" id="WP_377333916.1">
    <property type="nucleotide sequence ID" value="NZ_JBHSGB010000010.1"/>
</dbReference>
<name>A0ABV9JMD7_9GAMM</name>
<dbReference type="EMBL" id="JBHSGB010000010">
    <property type="protein sequence ID" value="MFC4655416.1"/>
    <property type="molecule type" value="Genomic_DNA"/>
</dbReference>
<proteinExistence type="predicted"/>
<evidence type="ECO:0000313" key="3">
    <source>
        <dbReference type="Proteomes" id="UP001595962"/>
    </source>
</evidence>
<accession>A0ABV9JMD7</accession>
<dbReference type="InterPro" id="IPR022193">
    <property type="entry name" value="DUF3718"/>
</dbReference>
<evidence type="ECO:0000256" key="1">
    <source>
        <dbReference type="SAM" id="SignalP"/>
    </source>
</evidence>
<sequence length="123" mass="13100">MKFKFVALVATAVAAQFVAPVASANDQLAQSICAYVADNNKNNLRKTLSDNRLRLKAVYDGISCDGLPLVRFAIKNNAADTAEFIIKQLPGSQVAQSGDIEWANSNGFAASPILEVIKARSAS</sequence>
<keyword evidence="3" id="KW-1185">Reference proteome</keyword>
<keyword evidence="1" id="KW-0732">Signal</keyword>
<gene>
    <name evidence="2" type="ORF">ACFO3I_10370</name>
</gene>
<dbReference type="Proteomes" id="UP001595962">
    <property type="component" value="Unassembled WGS sequence"/>
</dbReference>
<organism evidence="2 3">
    <name type="scientific">Rheinheimera marina</name>
    <dbReference type="NCBI Taxonomy" id="1774958"/>
    <lineage>
        <taxon>Bacteria</taxon>
        <taxon>Pseudomonadati</taxon>
        <taxon>Pseudomonadota</taxon>
        <taxon>Gammaproteobacteria</taxon>
        <taxon>Chromatiales</taxon>
        <taxon>Chromatiaceae</taxon>
        <taxon>Rheinheimera</taxon>
    </lineage>
</organism>
<protein>
    <submittedName>
        <fullName evidence="2">DUF3718 domain-containing protein</fullName>
    </submittedName>
</protein>
<comment type="caution">
    <text evidence="2">The sequence shown here is derived from an EMBL/GenBank/DDBJ whole genome shotgun (WGS) entry which is preliminary data.</text>
</comment>
<feature type="signal peptide" evidence="1">
    <location>
        <begin position="1"/>
        <end position="24"/>
    </location>
</feature>